<organism evidence="1">
    <name type="scientific">marine metagenome</name>
    <dbReference type="NCBI Taxonomy" id="408172"/>
    <lineage>
        <taxon>unclassified sequences</taxon>
        <taxon>metagenomes</taxon>
        <taxon>ecological metagenomes</taxon>
    </lineage>
</organism>
<protein>
    <submittedName>
        <fullName evidence="1">Uncharacterized protein</fullName>
    </submittedName>
</protein>
<dbReference type="EMBL" id="UINC01184911">
    <property type="protein sequence ID" value="SVD96359.1"/>
    <property type="molecule type" value="Genomic_DNA"/>
</dbReference>
<gene>
    <name evidence="1" type="ORF">METZ01_LOCUS449213</name>
</gene>
<name>A0A382ZMB1_9ZZZZ</name>
<proteinExistence type="predicted"/>
<reference evidence="1" key="1">
    <citation type="submission" date="2018-05" db="EMBL/GenBank/DDBJ databases">
        <authorList>
            <person name="Lanie J.A."/>
            <person name="Ng W.-L."/>
            <person name="Kazmierczak K.M."/>
            <person name="Andrzejewski T.M."/>
            <person name="Davidsen T.M."/>
            <person name="Wayne K.J."/>
            <person name="Tettelin H."/>
            <person name="Glass J.I."/>
            <person name="Rusch D."/>
            <person name="Podicherti R."/>
            <person name="Tsui H.-C.T."/>
            <person name="Winkler M.E."/>
        </authorList>
    </citation>
    <scope>NUCLEOTIDE SEQUENCE</scope>
</reference>
<feature type="non-terminal residue" evidence="1">
    <location>
        <position position="123"/>
    </location>
</feature>
<evidence type="ECO:0000313" key="1">
    <source>
        <dbReference type="EMBL" id="SVD96359.1"/>
    </source>
</evidence>
<dbReference type="AlphaFoldDB" id="A0A382ZMB1"/>
<sequence>MIRLSSVLLLVIATAVNAIEFVGVGVGVGALSWDQAKSSSRFVTVEADSIWMWDIATEANLTPGLAERGGFALYAGETGIDTLRTTALFDGDLTTYFDPDENAAIERSSTILVDLGGTFNINR</sequence>
<accession>A0A382ZMB1</accession>